<gene>
    <name evidence="3" type="ORF">AF335_04980</name>
    <name evidence="2" type="ORF">FHS36_006227</name>
</gene>
<reference evidence="4" key="1">
    <citation type="submission" date="2015-07" db="EMBL/GenBank/DDBJ databases">
        <authorList>
            <person name="Graham D.E."/>
            <person name="Giannone R.J."/>
            <person name="Gulvik C.A."/>
            <person name="Hettich R.L."/>
            <person name="Klingeman D.M."/>
            <person name="Mahan K.M."/>
            <person name="Parry R.J."/>
            <person name="Spain J.C."/>
        </authorList>
    </citation>
    <scope>NUCLEOTIDE SEQUENCE [LARGE SCALE GENOMIC DNA]</scope>
    <source>
        <strain evidence="4">ATCC 27428</strain>
    </source>
</reference>
<proteinExistence type="predicted"/>
<feature type="region of interest" description="Disordered" evidence="1">
    <location>
        <begin position="1"/>
        <end position="38"/>
    </location>
</feature>
<reference evidence="3" key="2">
    <citation type="submission" date="2015-07" db="EMBL/GenBank/DDBJ databases">
        <authorList>
            <person name="Noorani M."/>
        </authorList>
    </citation>
    <scope>NUCLEOTIDE SEQUENCE [LARGE SCALE GENOMIC DNA]</scope>
    <source>
        <strain evidence="3">ATCC 27428</strain>
    </source>
</reference>
<comment type="caution">
    <text evidence="3">The sequence shown here is derived from an EMBL/GenBank/DDBJ whole genome shotgun (WGS) entry which is preliminary data.</text>
</comment>
<reference evidence="2 5" key="3">
    <citation type="submission" date="2020-08" db="EMBL/GenBank/DDBJ databases">
        <title>Genomic Encyclopedia of Type Strains, Phase III (KMG-III): the genomes of soil and plant-associated and newly described type strains.</title>
        <authorList>
            <person name="Whitman W."/>
        </authorList>
    </citation>
    <scope>NUCLEOTIDE SEQUENCE [LARGE SCALE GENOMIC DNA]</scope>
    <source>
        <strain evidence="2 5">CECT 3259</strain>
    </source>
</reference>
<evidence type="ECO:0000313" key="4">
    <source>
        <dbReference type="Proteomes" id="UP000235945"/>
    </source>
</evidence>
<dbReference type="Proteomes" id="UP000235945">
    <property type="component" value="Unassembled WGS sequence"/>
</dbReference>
<evidence type="ECO:0000313" key="2">
    <source>
        <dbReference type="EMBL" id="MBB5122753.1"/>
    </source>
</evidence>
<evidence type="ECO:0000313" key="3">
    <source>
        <dbReference type="EMBL" id="PNE34036.1"/>
    </source>
</evidence>
<name>A0A2N8NZ36_STREU</name>
<keyword evidence="4" id="KW-1185">Reference proteome</keyword>
<evidence type="ECO:0000313" key="5">
    <source>
        <dbReference type="Proteomes" id="UP000528608"/>
    </source>
</evidence>
<feature type="compositionally biased region" description="Basic and acidic residues" evidence="1">
    <location>
        <begin position="1"/>
        <end position="13"/>
    </location>
</feature>
<protein>
    <submittedName>
        <fullName evidence="3">Uncharacterized protein</fullName>
    </submittedName>
</protein>
<sequence length="81" mass="9112">MVEIHSADGERRRPPFVVTPEGTAGLPPGQPPRTRSVFDTPQFSRDLRQAVIERAERDLADLEVLAESVSRLARRCRTTRS</sequence>
<accession>A0A2N8NZ36</accession>
<evidence type="ECO:0000256" key="1">
    <source>
        <dbReference type="SAM" id="MobiDB-lite"/>
    </source>
</evidence>
<organism evidence="3 4">
    <name type="scientific">Streptomyces eurocidicus</name>
    <name type="common">Streptoverticillium eurocidicus</name>
    <dbReference type="NCBI Taxonomy" id="66423"/>
    <lineage>
        <taxon>Bacteria</taxon>
        <taxon>Bacillati</taxon>
        <taxon>Actinomycetota</taxon>
        <taxon>Actinomycetes</taxon>
        <taxon>Kitasatosporales</taxon>
        <taxon>Streptomycetaceae</taxon>
        <taxon>Streptomyces</taxon>
    </lineage>
</organism>
<dbReference type="Proteomes" id="UP000528608">
    <property type="component" value="Unassembled WGS sequence"/>
</dbReference>
<dbReference type="EMBL" id="JACHJF010000032">
    <property type="protein sequence ID" value="MBB5122753.1"/>
    <property type="molecule type" value="Genomic_DNA"/>
</dbReference>
<dbReference type="EMBL" id="LGUI01000002">
    <property type="protein sequence ID" value="PNE34036.1"/>
    <property type="molecule type" value="Genomic_DNA"/>
</dbReference>
<dbReference type="AlphaFoldDB" id="A0A2N8NZ36"/>
<dbReference type="RefSeq" id="WP_102917076.1">
    <property type="nucleotide sequence ID" value="NZ_JACHJF010000032.1"/>
</dbReference>